<reference evidence="2 3" key="1">
    <citation type="submission" date="2022-04" db="EMBL/GenBank/DDBJ databases">
        <title>Positive selection, recombination, and allopatry shape intraspecific diversity of widespread and dominant cyanobacteria.</title>
        <authorList>
            <person name="Wei J."/>
            <person name="Shu W."/>
            <person name="Hu C."/>
        </authorList>
    </citation>
    <scope>NUCLEOTIDE SEQUENCE [LARGE SCALE GENOMIC DNA]</scope>
    <source>
        <strain evidence="2 3">GB2-A4</strain>
    </source>
</reference>
<accession>A0ABV0JEA4</accession>
<sequence>MLSQNEANRPRQFSRRAFLALGGAALTQVFAQVESVDAARPARVIRRRVAGIPFYQTTIDLTDPKTFITIGLPHRAPIANSAHVSYGDEAFGRIVARSHAAVVANGTFFSTDGEKRVMGNVVAEGRFLKYSPWENYGTTLGLRAGNEPEMVTARVDGKPDWQEHWFSITSGPRLLRQGKVWLAPKSEGFRDPRVLGVASRAAIGFPRGGKKLVLVTFLANLSLEREAKIMRAIGCYEAMNLDGGSSLGLASHSKILVRPGRELTNVIVVYDAKHPAPTALKDSWTMFQRGDRPTLRA</sequence>
<gene>
    <name evidence="2" type="ORF">NC998_23750</name>
</gene>
<keyword evidence="2" id="KW-0378">Hydrolase</keyword>
<organism evidence="2 3">
    <name type="scientific">Trichocoleus desertorum GB2-A4</name>
    <dbReference type="NCBI Taxonomy" id="2933944"/>
    <lineage>
        <taxon>Bacteria</taxon>
        <taxon>Bacillati</taxon>
        <taxon>Cyanobacteriota</taxon>
        <taxon>Cyanophyceae</taxon>
        <taxon>Leptolyngbyales</taxon>
        <taxon>Trichocoleusaceae</taxon>
        <taxon>Trichocoleus</taxon>
    </lineage>
</organism>
<protein>
    <submittedName>
        <fullName evidence="2">Phosphodiester glycosidase family protein</fullName>
    </submittedName>
</protein>
<name>A0ABV0JEA4_9CYAN</name>
<dbReference type="PANTHER" id="PTHR40446:SF2">
    <property type="entry name" value="N-ACETYLGLUCOSAMINE-1-PHOSPHODIESTER ALPHA-N-ACETYLGLUCOSAMINIDASE"/>
    <property type="match status" value="1"/>
</dbReference>
<keyword evidence="3" id="KW-1185">Reference proteome</keyword>
<proteinExistence type="predicted"/>
<dbReference type="InterPro" id="IPR018711">
    <property type="entry name" value="NAGPA"/>
</dbReference>
<feature type="domain" description="Phosphodiester glycosidase" evidence="1">
    <location>
        <begin position="100"/>
        <end position="270"/>
    </location>
</feature>
<comment type="caution">
    <text evidence="2">The sequence shown here is derived from an EMBL/GenBank/DDBJ whole genome shotgun (WGS) entry which is preliminary data.</text>
</comment>
<keyword evidence="2" id="KW-0326">Glycosidase</keyword>
<evidence type="ECO:0000313" key="3">
    <source>
        <dbReference type="Proteomes" id="UP001464891"/>
    </source>
</evidence>
<evidence type="ECO:0000259" key="1">
    <source>
        <dbReference type="Pfam" id="PF09992"/>
    </source>
</evidence>
<dbReference type="Proteomes" id="UP001464891">
    <property type="component" value="Unassembled WGS sequence"/>
</dbReference>
<dbReference type="GO" id="GO:0016798">
    <property type="term" value="F:hydrolase activity, acting on glycosyl bonds"/>
    <property type="evidence" value="ECO:0007669"/>
    <property type="project" value="UniProtKB-KW"/>
</dbReference>
<dbReference type="PANTHER" id="PTHR40446">
    <property type="entry name" value="N-ACETYLGLUCOSAMINE-1-PHOSPHODIESTER ALPHA-N-ACETYLGLUCOSAMINIDASE"/>
    <property type="match status" value="1"/>
</dbReference>
<dbReference type="RefSeq" id="WP_190436363.1">
    <property type="nucleotide sequence ID" value="NZ_JAMPKM010000020.1"/>
</dbReference>
<dbReference type="EMBL" id="JAMPKM010000020">
    <property type="protein sequence ID" value="MEP0820124.1"/>
    <property type="molecule type" value="Genomic_DNA"/>
</dbReference>
<evidence type="ECO:0000313" key="2">
    <source>
        <dbReference type="EMBL" id="MEP0820124.1"/>
    </source>
</evidence>
<dbReference type="Pfam" id="PF09992">
    <property type="entry name" value="NAGPA"/>
    <property type="match status" value="1"/>
</dbReference>